<dbReference type="CDD" id="cd11065">
    <property type="entry name" value="CYP64-like"/>
    <property type="match status" value="1"/>
</dbReference>
<organism evidence="12 13">
    <name type="scientific">Sistotremastrum suecicum HHB10207 ss-3</name>
    <dbReference type="NCBI Taxonomy" id="1314776"/>
    <lineage>
        <taxon>Eukaryota</taxon>
        <taxon>Fungi</taxon>
        <taxon>Dikarya</taxon>
        <taxon>Basidiomycota</taxon>
        <taxon>Agaricomycotina</taxon>
        <taxon>Agaricomycetes</taxon>
        <taxon>Sistotremastrales</taxon>
        <taxon>Sistotremastraceae</taxon>
        <taxon>Sistotremastrum</taxon>
    </lineage>
</organism>
<evidence type="ECO:0000256" key="4">
    <source>
        <dbReference type="ARBA" id="ARBA00022617"/>
    </source>
</evidence>
<dbReference type="PROSITE" id="PS00086">
    <property type="entry name" value="CYTOCHROME_P450"/>
    <property type="match status" value="1"/>
</dbReference>
<name>A0A166GJ77_9AGAM</name>
<evidence type="ECO:0000313" key="13">
    <source>
        <dbReference type="Proteomes" id="UP000076798"/>
    </source>
</evidence>
<dbReference type="SUPFAM" id="SSF48264">
    <property type="entry name" value="Cytochrome P450"/>
    <property type="match status" value="1"/>
</dbReference>
<sequence>MPVGSGPGDHARRSQETGPNVNSEDRIREEWHNRASKKWPPQKFPPGPKRLPIIGNLLDMPKKDAPIEFTKWKQEYGNIVGLKVLGQPIVILNSKDAISNLLTKRSAIYSNRPRMEVLNTWAKWDWVLTFMGSSEEMHRQRRLMNLCLNPSATRTYYQTIRNQTLDFCQRLLKAPERHGSLVHWHAGANIMMLTYGYKMAETNDKWVSMIDILRDEGLKLEAAGSHPADVFPWLGNLPAWMFGSSFAKSMARMASTMDAILVEPYLESVRRHEHGLSGATMVSKLLDATREENGNIPHERSIQAVTGTTYLAGSDTSAISLDTFFLAMMVYPDIQRRAQQVLDKYLGRERLPQFSDRESLPYIEALIMEVLRWRPASPLAVPHQSTQDDIYEGYFIPAGTRIFPNSWACLFNEEDYPEPLVFRPERFMAGDTLKKTCLDPRDFVFGYGRRKCPGRHLADATLWITVATLLTLFTITKPIDKNGKEIEPDLEIIFGPSAIDTKPYRCHIAARVAGAEALLKGEREASVVDFCEC</sequence>
<evidence type="ECO:0000256" key="9">
    <source>
        <dbReference type="PIRSR" id="PIRSR602401-1"/>
    </source>
</evidence>
<comment type="pathway">
    <text evidence="2">Secondary metabolite biosynthesis.</text>
</comment>
<evidence type="ECO:0000256" key="10">
    <source>
        <dbReference type="RuleBase" id="RU000461"/>
    </source>
</evidence>
<keyword evidence="6 10" id="KW-0560">Oxidoreductase</keyword>
<gene>
    <name evidence="12" type="ORF">SISSUDRAFT_1117501</name>
</gene>
<dbReference type="GO" id="GO:0005506">
    <property type="term" value="F:iron ion binding"/>
    <property type="evidence" value="ECO:0007669"/>
    <property type="project" value="InterPro"/>
</dbReference>
<proteinExistence type="inferred from homology"/>
<dbReference type="OrthoDB" id="2789670at2759"/>
<evidence type="ECO:0000256" key="8">
    <source>
        <dbReference type="ARBA" id="ARBA00023033"/>
    </source>
</evidence>
<dbReference type="InterPro" id="IPR002401">
    <property type="entry name" value="Cyt_P450_E_grp-I"/>
</dbReference>
<evidence type="ECO:0000256" key="5">
    <source>
        <dbReference type="ARBA" id="ARBA00022723"/>
    </source>
</evidence>
<protein>
    <submittedName>
        <fullName evidence="12">Cytochrome P450</fullName>
    </submittedName>
</protein>
<dbReference type="PANTHER" id="PTHR46300:SF7">
    <property type="entry name" value="P450, PUTATIVE (EUROFUNG)-RELATED"/>
    <property type="match status" value="1"/>
</dbReference>
<keyword evidence="5 9" id="KW-0479">Metal-binding</keyword>
<dbReference type="PANTHER" id="PTHR46300">
    <property type="entry name" value="P450, PUTATIVE (EUROFUNG)-RELATED-RELATED"/>
    <property type="match status" value="1"/>
</dbReference>
<keyword evidence="7 9" id="KW-0408">Iron</keyword>
<dbReference type="Pfam" id="PF00067">
    <property type="entry name" value="p450"/>
    <property type="match status" value="1"/>
</dbReference>
<accession>A0A166GJ77</accession>
<dbReference type="InterPro" id="IPR001128">
    <property type="entry name" value="Cyt_P450"/>
</dbReference>
<reference evidence="12 13" key="1">
    <citation type="journal article" date="2016" name="Mol. Biol. Evol.">
        <title>Comparative Genomics of Early-Diverging Mushroom-Forming Fungi Provides Insights into the Origins of Lignocellulose Decay Capabilities.</title>
        <authorList>
            <person name="Nagy L.G."/>
            <person name="Riley R."/>
            <person name="Tritt A."/>
            <person name="Adam C."/>
            <person name="Daum C."/>
            <person name="Floudas D."/>
            <person name="Sun H."/>
            <person name="Yadav J.S."/>
            <person name="Pangilinan J."/>
            <person name="Larsson K.H."/>
            <person name="Matsuura K."/>
            <person name="Barry K."/>
            <person name="Labutti K."/>
            <person name="Kuo R."/>
            <person name="Ohm R.A."/>
            <person name="Bhattacharya S.S."/>
            <person name="Shirouzu T."/>
            <person name="Yoshinaga Y."/>
            <person name="Martin F.M."/>
            <person name="Grigoriev I.V."/>
            <person name="Hibbett D.S."/>
        </authorList>
    </citation>
    <scope>NUCLEOTIDE SEQUENCE [LARGE SCALE GENOMIC DNA]</scope>
    <source>
        <strain evidence="12 13">HHB10207 ss-3</strain>
    </source>
</reference>
<evidence type="ECO:0000256" key="11">
    <source>
        <dbReference type="SAM" id="MobiDB-lite"/>
    </source>
</evidence>
<dbReference type="InterPro" id="IPR017972">
    <property type="entry name" value="Cyt_P450_CS"/>
</dbReference>
<feature type="region of interest" description="Disordered" evidence="11">
    <location>
        <begin position="1"/>
        <end position="49"/>
    </location>
</feature>
<keyword evidence="4 9" id="KW-0349">Heme</keyword>
<dbReference type="STRING" id="1314776.A0A166GJ77"/>
<dbReference type="InterPro" id="IPR050364">
    <property type="entry name" value="Cytochrome_P450_fung"/>
</dbReference>
<keyword evidence="13" id="KW-1185">Reference proteome</keyword>
<evidence type="ECO:0000256" key="7">
    <source>
        <dbReference type="ARBA" id="ARBA00023004"/>
    </source>
</evidence>
<keyword evidence="8 10" id="KW-0503">Monooxygenase</keyword>
<evidence type="ECO:0000256" key="2">
    <source>
        <dbReference type="ARBA" id="ARBA00005179"/>
    </source>
</evidence>
<dbReference type="PRINTS" id="PR00385">
    <property type="entry name" value="P450"/>
</dbReference>
<dbReference type="GO" id="GO:0016705">
    <property type="term" value="F:oxidoreductase activity, acting on paired donors, with incorporation or reduction of molecular oxygen"/>
    <property type="evidence" value="ECO:0007669"/>
    <property type="project" value="InterPro"/>
</dbReference>
<evidence type="ECO:0000313" key="12">
    <source>
        <dbReference type="EMBL" id="KZT41727.1"/>
    </source>
</evidence>
<comment type="similarity">
    <text evidence="3 10">Belongs to the cytochrome P450 family.</text>
</comment>
<evidence type="ECO:0000256" key="1">
    <source>
        <dbReference type="ARBA" id="ARBA00001971"/>
    </source>
</evidence>
<dbReference type="GO" id="GO:0020037">
    <property type="term" value="F:heme binding"/>
    <property type="evidence" value="ECO:0007669"/>
    <property type="project" value="InterPro"/>
</dbReference>
<dbReference type="InterPro" id="IPR036396">
    <property type="entry name" value="Cyt_P450_sf"/>
</dbReference>
<dbReference type="GO" id="GO:0004497">
    <property type="term" value="F:monooxygenase activity"/>
    <property type="evidence" value="ECO:0007669"/>
    <property type="project" value="UniProtKB-KW"/>
</dbReference>
<dbReference type="PRINTS" id="PR00463">
    <property type="entry name" value="EP450I"/>
</dbReference>
<feature type="binding site" description="axial binding residue" evidence="9">
    <location>
        <position position="452"/>
    </location>
    <ligand>
        <name>heme</name>
        <dbReference type="ChEBI" id="CHEBI:30413"/>
    </ligand>
    <ligandPart>
        <name>Fe</name>
        <dbReference type="ChEBI" id="CHEBI:18248"/>
    </ligandPart>
</feature>
<dbReference type="Proteomes" id="UP000076798">
    <property type="component" value="Unassembled WGS sequence"/>
</dbReference>
<feature type="compositionally biased region" description="Basic and acidic residues" evidence="11">
    <location>
        <begin position="23"/>
        <end position="33"/>
    </location>
</feature>
<evidence type="ECO:0000256" key="6">
    <source>
        <dbReference type="ARBA" id="ARBA00023002"/>
    </source>
</evidence>
<dbReference type="EMBL" id="KV428019">
    <property type="protein sequence ID" value="KZT41727.1"/>
    <property type="molecule type" value="Genomic_DNA"/>
</dbReference>
<comment type="cofactor">
    <cofactor evidence="1 9">
        <name>heme</name>
        <dbReference type="ChEBI" id="CHEBI:30413"/>
    </cofactor>
</comment>
<evidence type="ECO:0000256" key="3">
    <source>
        <dbReference type="ARBA" id="ARBA00010617"/>
    </source>
</evidence>
<dbReference type="AlphaFoldDB" id="A0A166GJ77"/>
<dbReference type="Gene3D" id="1.10.630.10">
    <property type="entry name" value="Cytochrome P450"/>
    <property type="match status" value="1"/>
</dbReference>